<keyword evidence="4" id="KW-1133">Transmembrane helix</keyword>
<dbReference type="Proteomes" id="UP000236333">
    <property type="component" value="Unassembled WGS sequence"/>
</dbReference>
<evidence type="ECO:0000256" key="2">
    <source>
        <dbReference type="ARBA" id="ARBA00006824"/>
    </source>
</evidence>
<dbReference type="GO" id="GO:0016020">
    <property type="term" value="C:membrane"/>
    <property type="evidence" value="ECO:0007669"/>
    <property type="project" value="UniProtKB-SubCell"/>
</dbReference>
<comment type="caution">
    <text evidence="7">The sequence shown here is derived from an EMBL/GenBank/DDBJ whole genome shotgun (WGS) entry which is preliminary data.</text>
</comment>
<reference evidence="7 8" key="1">
    <citation type="journal article" date="2017" name="Mol. Biol. Evol.">
        <title>The 4-celled Tetrabaena socialis nuclear genome reveals the essential components for genetic control of cell number at the origin of multicellularity in the volvocine lineage.</title>
        <authorList>
            <person name="Featherston J."/>
            <person name="Arakaki Y."/>
            <person name="Hanschen E.R."/>
            <person name="Ferris P.J."/>
            <person name="Michod R.E."/>
            <person name="Olson B.J.S.C."/>
            <person name="Nozaki H."/>
            <person name="Durand P.M."/>
        </authorList>
    </citation>
    <scope>NUCLEOTIDE SEQUENCE [LARGE SCALE GENOMIC DNA]</scope>
    <source>
        <strain evidence="7 8">NIES-571</strain>
    </source>
</reference>
<accession>A0A2J7ZLP9</accession>
<dbReference type="PANTHER" id="PTHR11266">
    <property type="entry name" value="PEROXISOMAL MEMBRANE PROTEIN 2, PXMP2 MPV17"/>
    <property type="match status" value="1"/>
</dbReference>
<organism evidence="7 8">
    <name type="scientific">Tetrabaena socialis</name>
    <dbReference type="NCBI Taxonomy" id="47790"/>
    <lineage>
        <taxon>Eukaryota</taxon>
        <taxon>Viridiplantae</taxon>
        <taxon>Chlorophyta</taxon>
        <taxon>core chlorophytes</taxon>
        <taxon>Chlorophyceae</taxon>
        <taxon>CS clade</taxon>
        <taxon>Chlamydomonadales</taxon>
        <taxon>Tetrabaenaceae</taxon>
        <taxon>Tetrabaena</taxon>
    </lineage>
</organism>
<keyword evidence="5" id="KW-0472">Membrane</keyword>
<dbReference type="GO" id="GO:0005737">
    <property type="term" value="C:cytoplasm"/>
    <property type="evidence" value="ECO:0007669"/>
    <property type="project" value="TreeGrafter"/>
</dbReference>
<dbReference type="EMBL" id="PGGS01000987">
    <property type="protein sequence ID" value="PNH01180.1"/>
    <property type="molecule type" value="Genomic_DNA"/>
</dbReference>
<evidence type="ECO:0000256" key="1">
    <source>
        <dbReference type="ARBA" id="ARBA00004141"/>
    </source>
</evidence>
<dbReference type="PANTHER" id="PTHR11266:SF46">
    <property type="entry name" value="OS08G0566900 PROTEIN"/>
    <property type="match status" value="1"/>
</dbReference>
<comment type="subcellular location">
    <subcellularLocation>
        <location evidence="1">Membrane</location>
        <topology evidence="1">Multi-pass membrane protein</topology>
    </subcellularLocation>
</comment>
<name>A0A2J7ZLP9_9CHLO</name>
<evidence type="ECO:0000313" key="8">
    <source>
        <dbReference type="Proteomes" id="UP000236333"/>
    </source>
</evidence>
<dbReference type="OrthoDB" id="10267969at2759"/>
<gene>
    <name evidence="7" type="ORF">TSOC_012947</name>
</gene>
<dbReference type="AlphaFoldDB" id="A0A2J7ZLP9"/>
<proteinExistence type="inferred from homology"/>
<dbReference type="InterPro" id="IPR007248">
    <property type="entry name" value="Mpv17_PMP22"/>
</dbReference>
<protein>
    <submittedName>
        <fullName evidence="7">Peroxisomal membrane protein PMP22</fullName>
    </submittedName>
</protein>
<keyword evidence="8" id="KW-1185">Reference proteome</keyword>
<sequence length="144" mass="15716">MRGLQHSSPGALGSSPGPTGTLRGVAGLAWSKYLHQLNKRPLQTKSITSACVAGLSDVIAQLIVSGRYTSWKRTLAVACFGFGFTGPTAHFWQKFMEYLFSGKNDMRTVLVKVLVDQCTYGPVCNGANGRTRLPRPPRRPRHPT</sequence>
<evidence type="ECO:0000256" key="4">
    <source>
        <dbReference type="ARBA" id="ARBA00022989"/>
    </source>
</evidence>
<keyword evidence="3" id="KW-0812">Transmembrane</keyword>
<comment type="similarity">
    <text evidence="2 6">Belongs to the peroxisomal membrane protein PXMP2/4 family.</text>
</comment>
<evidence type="ECO:0000256" key="5">
    <source>
        <dbReference type="ARBA" id="ARBA00023136"/>
    </source>
</evidence>
<evidence type="ECO:0000313" key="7">
    <source>
        <dbReference type="EMBL" id="PNH01180.1"/>
    </source>
</evidence>
<evidence type="ECO:0000256" key="3">
    <source>
        <dbReference type="ARBA" id="ARBA00022692"/>
    </source>
</evidence>
<evidence type="ECO:0000256" key="6">
    <source>
        <dbReference type="RuleBase" id="RU363053"/>
    </source>
</evidence>